<gene>
    <name evidence="1" type="ORF">BDV36DRAFT_94315</name>
</gene>
<name>A0ABQ6X2V1_9EURO</name>
<proteinExistence type="predicted"/>
<organism evidence="1 2">
    <name type="scientific">Aspergillus pseudocaelatus</name>
    <dbReference type="NCBI Taxonomy" id="1825620"/>
    <lineage>
        <taxon>Eukaryota</taxon>
        <taxon>Fungi</taxon>
        <taxon>Dikarya</taxon>
        <taxon>Ascomycota</taxon>
        <taxon>Pezizomycotina</taxon>
        <taxon>Eurotiomycetes</taxon>
        <taxon>Eurotiomycetidae</taxon>
        <taxon>Eurotiales</taxon>
        <taxon>Aspergillaceae</taxon>
        <taxon>Aspergillus</taxon>
        <taxon>Aspergillus subgen. Circumdati</taxon>
    </lineage>
</organism>
<reference evidence="1 2" key="1">
    <citation type="submission" date="2019-04" db="EMBL/GenBank/DDBJ databases">
        <authorList>
            <consortium name="DOE Joint Genome Institute"/>
            <person name="Mondo S."/>
            <person name="Kjaerbolling I."/>
            <person name="Vesth T."/>
            <person name="Frisvad J.C."/>
            <person name="Nybo J.L."/>
            <person name="Theobald S."/>
            <person name="Kildgaard S."/>
            <person name="Isbrandt T."/>
            <person name="Kuo A."/>
            <person name="Sato A."/>
            <person name="Lyhne E.K."/>
            <person name="Kogle M.E."/>
            <person name="Wiebenga A."/>
            <person name="Kun R.S."/>
            <person name="Lubbers R.J."/>
            <person name="Makela M.R."/>
            <person name="Barry K."/>
            <person name="Chovatia M."/>
            <person name="Clum A."/>
            <person name="Daum C."/>
            <person name="Haridas S."/>
            <person name="He G."/>
            <person name="LaButti K."/>
            <person name="Lipzen A."/>
            <person name="Riley R."/>
            <person name="Salamov A."/>
            <person name="Simmons B.A."/>
            <person name="Magnuson J.K."/>
            <person name="Henrissat B."/>
            <person name="Mortensen U.H."/>
            <person name="Larsen T.O."/>
            <person name="Devries R.P."/>
            <person name="Grigoriev I.V."/>
            <person name="Machida M."/>
            <person name="Baker S.E."/>
            <person name="Andersen M.R."/>
            <person name="Cantor M.N."/>
            <person name="Hua S.X."/>
        </authorList>
    </citation>
    <scope>NUCLEOTIDE SEQUENCE [LARGE SCALE GENOMIC DNA]</scope>
    <source>
        <strain evidence="1 2">CBS 117616</strain>
    </source>
</reference>
<dbReference type="Proteomes" id="UP000325395">
    <property type="component" value="Unassembled WGS sequence"/>
</dbReference>
<dbReference type="EMBL" id="ML735688">
    <property type="protein sequence ID" value="KAE8423664.1"/>
    <property type="molecule type" value="Genomic_DNA"/>
</dbReference>
<evidence type="ECO:0000313" key="2">
    <source>
        <dbReference type="Proteomes" id="UP000325395"/>
    </source>
</evidence>
<keyword evidence="2" id="KW-1185">Reference proteome</keyword>
<protein>
    <submittedName>
        <fullName evidence="1">Uncharacterized protein</fullName>
    </submittedName>
</protein>
<accession>A0ABQ6X2V1</accession>
<evidence type="ECO:0000313" key="1">
    <source>
        <dbReference type="EMBL" id="KAE8423664.1"/>
    </source>
</evidence>
<sequence length="158" mass="18751">MMSSIPVGPEAVQHLKELSKWLRTAEMKSAETNMLRCVDEGRHEALRPLLKCLGINAVKVRKRKSLIFLKFELKALGPWLYNVAYIWENINSKIPGLRIPLLPLVRRNRRGPHRNKGSRRAPYTRKLYLYYRYNRFGRTLGLPYYSPTREKSIKRWKR</sequence>